<dbReference type="InterPro" id="IPR012338">
    <property type="entry name" value="Beta-lactam/transpept-like"/>
</dbReference>
<sequence>MSLQQEEKPDVLQGVGEFVQEVIKDHDVPGLALAIVKDGKTLLSQGFGKRNVAEQLAVTPETLFAIGSSSKAFTAMALAMLVDEGKLEWSAPVKNYIPEFKLYDQVATEHLSVRDLLIHDSGLPRHDAFWYNNPALTRKGVIERLPYLEPTHELRTTWQYQNLMYATAGYLVEVVDGRSWEDFVKERIFEPLGMSSSNFSVHDSQKTPDFALPYKKIKDEVKLVDFYDRFQAVGPAGSINSNVTDMSKWVNCMLNKGKYGDGEQRLVSEAQFEQVVTPQMVCPPLPTLFKKYPETFHWSYAMGWFATSYRGHVMLQHGGNIDGFSALVAFLPDDQIGIIALTNLNGNFAHEAITFSLCDRLLGLSDTPWNERFTERFAELKAQEEKMKQETAEERVPDAPPSHPLSAYAGTFEHPGYGSFSIELDGESLKGSYNDNEYTFAHHHYDVFLVSTEAFEISLKGSFGTNLKGQIETFSLGIGLEPGVKPIVFTRAADKRMQDKSFLEQFVGEYELMGLTMTVALKGEKSLLASIPEQPAFELLPYQGTEFHVKGQVGVSLEFKLDEAGQVSGAVLSQPQGTLRASKKG</sequence>
<dbReference type="PANTHER" id="PTHR46825:SF15">
    <property type="entry name" value="BETA-LACTAMASE-RELATED DOMAIN-CONTAINING PROTEIN"/>
    <property type="match status" value="1"/>
</dbReference>
<dbReference type="PANTHER" id="PTHR46825">
    <property type="entry name" value="D-ALANYL-D-ALANINE-CARBOXYPEPTIDASE/ENDOPEPTIDASE AMPH"/>
    <property type="match status" value="1"/>
</dbReference>
<keyword evidence="3" id="KW-0378">Hydrolase</keyword>
<dbReference type="EMBL" id="CP035758">
    <property type="protein sequence ID" value="QBD80781.1"/>
    <property type="molecule type" value="Genomic_DNA"/>
</dbReference>
<accession>A0A4V0YZS9</accession>
<protein>
    <submittedName>
        <fullName evidence="3">Serine hydrolase</fullName>
    </submittedName>
</protein>
<organism evidence="3 4">
    <name type="scientific">Ktedonosporobacter rubrisoli</name>
    <dbReference type="NCBI Taxonomy" id="2509675"/>
    <lineage>
        <taxon>Bacteria</taxon>
        <taxon>Bacillati</taxon>
        <taxon>Chloroflexota</taxon>
        <taxon>Ktedonobacteria</taxon>
        <taxon>Ktedonobacterales</taxon>
        <taxon>Ktedonosporobacteraceae</taxon>
        <taxon>Ktedonosporobacter</taxon>
    </lineage>
</organism>
<dbReference type="OrthoDB" id="1522765at2"/>
<evidence type="ECO:0000313" key="4">
    <source>
        <dbReference type="Proteomes" id="UP000290365"/>
    </source>
</evidence>
<dbReference type="Gene3D" id="3.40.710.10">
    <property type="entry name" value="DD-peptidase/beta-lactamase superfamily"/>
    <property type="match status" value="1"/>
</dbReference>
<dbReference type="Pfam" id="PF11954">
    <property type="entry name" value="DUF3471"/>
    <property type="match status" value="1"/>
</dbReference>
<dbReference type="InterPro" id="IPR001466">
    <property type="entry name" value="Beta-lactam-related"/>
</dbReference>
<dbReference type="KEGG" id="kbs:EPA93_34370"/>
<dbReference type="RefSeq" id="WP_129891843.1">
    <property type="nucleotide sequence ID" value="NZ_CP035758.1"/>
</dbReference>
<dbReference type="InterPro" id="IPR021860">
    <property type="entry name" value="Peptidase_S12_Pab87-rel_C"/>
</dbReference>
<dbReference type="Proteomes" id="UP000290365">
    <property type="component" value="Chromosome"/>
</dbReference>
<dbReference type="InterPro" id="IPR050491">
    <property type="entry name" value="AmpC-like"/>
</dbReference>
<dbReference type="AlphaFoldDB" id="A0A4V0YZS9"/>
<dbReference type="Gene3D" id="2.40.128.600">
    <property type="match status" value="1"/>
</dbReference>
<gene>
    <name evidence="3" type="ORF">EPA93_34370</name>
</gene>
<dbReference type="Pfam" id="PF00144">
    <property type="entry name" value="Beta-lactamase"/>
    <property type="match status" value="1"/>
</dbReference>
<feature type="domain" description="Peptidase S12 Pab87-related C-terminal" evidence="2">
    <location>
        <begin position="395"/>
        <end position="490"/>
    </location>
</feature>
<feature type="domain" description="Beta-lactamase-related" evidence="1">
    <location>
        <begin position="18"/>
        <end position="347"/>
    </location>
</feature>
<proteinExistence type="predicted"/>
<dbReference type="GO" id="GO:0016787">
    <property type="term" value="F:hydrolase activity"/>
    <property type="evidence" value="ECO:0007669"/>
    <property type="project" value="UniProtKB-KW"/>
</dbReference>
<dbReference type="SUPFAM" id="SSF56601">
    <property type="entry name" value="beta-lactamase/transpeptidase-like"/>
    <property type="match status" value="1"/>
</dbReference>
<evidence type="ECO:0000259" key="1">
    <source>
        <dbReference type="Pfam" id="PF00144"/>
    </source>
</evidence>
<reference evidence="3 4" key="1">
    <citation type="submission" date="2019-01" db="EMBL/GenBank/DDBJ databases">
        <title>Ktedonosporobacter rubrisoli SCAWS-G2.</title>
        <authorList>
            <person name="Huang Y."/>
            <person name="Yan B."/>
        </authorList>
    </citation>
    <scope>NUCLEOTIDE SEQUENCE [LARGE SCALE GENOMIC DNA]</scope>
    <source>
        <strain evidence="3 4">SCAWS-G2</strain>
    </source>
</reference>
<name>A0A4V0YZS9_KTERU</name>
<keyword evidence="4" id="KW-1185">Reference proteome</keyword>
<evidence type="ECO:0000259" key="2">
    <source>
        <dbReference type="Pfam" id="PF11954"/>
    </source>
</evidence>
<evidence type="ECO:0000313" key="3">
    <source>
        <dbReference type="EMBL" id="QBD80781.1"/>
    </source>
</evidence>